<comment type="caution">
    <text evidence="2">The sequence shown here is derived from an EMBL/GenBank/DDBJ whole genome shotgun (WGS) entry which is preliminary data.</text>
</comment>
<dbReference type="RefSeq" id="WP_151127249.1">
    <property type="nucleotide sequence ID" value="NZ_VZQZ01000002.1"/>
</dbReference>
<dbReference type="InterPro" id="IPR029044">
    <property type="entry name" value="Nucleotide-diphossugar_trans"/>
</dbReference>
<dbReference type="GO" id="GO:0016758">
    <property type="term" value="F:hexosyltransferase activity"/>
    <property type="evidence" value="ECO:0007669"/>
    <property type="project" value="UniProtKB-ARBA"/>
</dbReference>
<keyword evidence="3" id="KW-1185">Reference proteome</keyword>
<protein>
    <submittedName>
        <fullName evidence="2">Glycosyltransferase</fullName>
    </submittedName>
</protein>
<dbReference type="AlphaFoldDB" id="A0A7J4ZU86"/>
<feature type="domain" description="Glycosyltransferase 2-like" evidence="1">
    <location>
        <begin position="5"/>
        <end position="163"/>
    </location>
</feature>
<dbReference type="EMBL" id="VZQZ01000002">
    <property type="protein sequence ID" value="KAB0666489.1"/>
    <property type="molecule type" value="Genomic_DNA"/>
</dbReference>
<name>A0A7J4ZU86_9BACT</name>
<keyword evidence="2" id="KW-0808">Transferase</keyword>
<dbReference type="Pfam" id="PF00535">
    <property type="entry name" value="Glycos_transf_2"/>
    <property type="match status" value="1"/>
</dbReference>
<dbReference type="Gene3D" id="3.90.550.10">
    <property type="entry name" value="Spore Coat Polysaccharide Biosynthesis Protein SpsA, Chain A"/>
    <property type="match status" value="1"/>
</dbReference>
<organism evidence="2 3">
    <name type="scientific">Oryzomonas japonica</name>
    <dbReference type="NCBI Taxonomy" id="2603858"/>
    <lineage>
        <taxon>Bacteria</taxon>
        <taxon>Pseudomonadati</taxon>
        <taxon>Thermodesulfobacteriota</taxon>
        <taxon>Desulfuromonadia</taxon>
        <taxon>Geobacterales</taxon>
        <taxon>Geobacteraceae</taxon>
        <taxon>Oryzomonas</taxon>
    </lineage>
</organism>
<accession>A0A7J4ZU86</accession>
<dbReference type="PANTHER" id="PTHR22916:SF3">
    <property type="entry name" value="UDP-GLCNAC:BETAGAL BETA-1,3-N-ACETYLGLUCOSAMINYLTRANSFERASE-LIKE PROTEIN 1"/>
    <property type="match status" value="1"/>
</dbReference>
<evidence type="ECO:0000259" key="1">
    <source>
        <dbReference type="Pfam" id="PF00535"/>
    </source>
</evidence>
<reference evidence="2 3" key="1">
    <citation type="submission" date="2019-09" db="EMBL/GenBank/DDBJ databases">
        <title>Geobacter sp. Red96, a novel strain isolated from paddy soil.</title>
        <authorList>
            <person name="Xu Z."/>
            <person name="Masuda Y."/>
            <person name="Itoh H."/>
            <person name="Senoo K."/>
        </authorList>
    </citation>
    <scope>NUCLEOTIDE SEQUENCE [LARGE SCALE GENOMIC DNA]</scope>
    <source>
        <strain evidence="2 3">Red96</strain>
    </source>
</reference>
<gene>
    <name evidence="2" type="ORF">F6V25_03455</name>
</gene>
<evidence type="ECO:0000313" key="3">
    <source>
        <dbReference type="Proteomes" id="UP000420562"/>
    </source>
</evidence>
<dbReference type="SUPFAM" id="SSF53448">
    <property type="entry name" value="Nucleotide-diphospho-sugar transferases"/>
    <property type="match status" value="1"/>
</dbReference>
<proteinExistence type="predicted"/>
<dbReference type="PANTHER" id="PTHR22916">
    <property type="entry name" value="GLYCOSYLTRANSFERASE"/>
    <property type="match status" value="1"/>
</dbReference>
<evidence type="ECO:0000313" key="2">
    <source>
        <dbReference type="EMBL" id="KAB0666489.1"/>
    </source>
</evidence>
<dbReference type="Proteomes" id="UP000420562">
    <property type="component" value="Unassembled WGS sequence"/>
</dbReference>
<dbReference type="InterPro" id="IPR001173">
    <property type="entry name" value="Glyco_trans_2-like"/>
</dbReference>
<sequence length="305" mass="35467">MPKVSVVITCYNYGKYLDYCLGSVLGQTFKDIEIIVIDDGSSDNTEEVMSTYVKNPLVSYIKQENKGQAAAKNVGVRQAQGDFVAFLDADDLWDNNKLEMQMALFSRKQIGVVYSCARYIDEQGRKLDYRLESKYLTPRSGKVSNYLFLDNFVPFSSSIVRKRCLENLGLFDESLKMGIDWDLWLRISTEYEFDFIAEPLLAYRIGHSGQMSKNQEERQRCSDRIMQNFLETYPGLLSPWTIREAYSITFCNRGEYYRPTDRRKSTLYFWDAVKQNPVEIRAYKGLVKNILYYCDRLARAGKNIQ</sequence>